<protein>
    <recommendedName>
        <fullName evidence="3">ThiS family protein</fullName>
    </recommendedName>
</protein>
<dbReference type="Gene3D" id="3.10.20.30">
    <property type="match status" value="1"/>
</dbReference>
<dbReference type="CDD" id="cd17040">
    <property type="entry name" value="Ubl_MoaD_like"/>
    <property type="match status" value="1"/>
</dbReference>
<reference evidence="1 2" key="1">
    <citation type="submission" date="2019-02" db="EMBL/GenBank/DDBJ databases">
        <title>Deep-cultivation of Planctomycetes and their phenomic and genomic characterization uncovers novel biology.</title>
        <authorList>
            <person name="Wiegand S."/>
            <person name="Jogler M."/>
            <person name="Boedeker C."/>
            <person name="Pinto D."/>
            <person name="Vollmers J."/>
            <person name="Rivas-Marin E."/>
            <person name="Kohn T."/>
            <person name="Peeters S.H."/>
            <person name="Heuer A."/>
            <person name="Rast P."/>
            <person name="Oberbeckmann S."/>
            <person name="Bunk B."/>
            <person name="Jeske O."/>
            <person name="Meyerdierks A."/>
            <person name="Storesund J.E."/>
            <person name="Kallscheuer N."/>
            <person name="Luecker S."/>
            <person name="Lage O.M."/>
            <person name="Pohl T."/>
            <person name="Merkel B.J."/>
            <person name="Hornburger P."/>
            <person name="Mueller R.-W."/>
            <person name="Bruemmer F."/>
            <person name="Labrenz M."/>
            <person name="Spormann A.M."/>
            <person name="Op Den Camp H."/>
            <person name="Overmann J."/>
            <person name="Amann R."/>
            <person name="Jetten M.S.M."/>
            <person name="Mascher T."/>
            <person name="Medema M.H."/>
            <person name="Devos D.P."/>
            <person name="Kaster A.-K."/>
            <person name="Ovreas L."/>
            <person name="Rohde M."/>
            <person name="Galperin M.Y."/>
            <person name="Jogler C."/>
        </authorList>
    </citation>
    <scope>NUCLEOTIDE SEQUENCE [LARGE SCALE GENOMIC DNA]</scope>
    <source>
        <strain evidence="1 2">CA54</strain>
    </source>
</reference>
<evidence type="ECO:0000313" key="1">
    <source>
        <dbReference type="EMBL" id="TWU11927.1"/>
    </source>
</evidence>
<proteinExistence type="predicted"/>
<gene>
    <name evidence="1" type="ORF">CA54_07390</name>
</gene>
<name>A0A5C6BJR9_9PLAN</name>
<dbReference type="PANTHER" id="PTHR38031">
    <property type="entry name" value="SULFUR CARRIER PROTEIN SLR0821-RELATED"/>
    <property type="match status" value="1"/>
</dbReference>
<dbReference type="Proteomes" id="UP000320735">
    <property type="component" value="Unassembled WGS sequence"/>
</dbReference>
<sequence>MPRVNFTANLNRHLDCPVVDVEAVTLREALEAVFRDNPRLRGYVLDDQNRVRQHITIFVDSRPICDHNDLSDSLEPSSEVFVMQALSGG</sequence>
<dbReference type="SUPFAM" id="SSF54285">
    <property type="entry name" value="MoaD/ThiS"/>
    <property type="match status" value="1"/>
</dbReference>
<evidence type="ECO:0008006" key="3">
    <source>
        <dbReference type="Google" id="ProtNLM"/>
    </source>
</evidence>
<evidence type="ECO:0000313" key="2">
    <source>
        <dbReference type="Proteomes" id="UP000320735"/>
    </source>
</evidence>
<dbReference type="InterPro" id="IPR052045">
    <property type="entry name" value="Sulfur_Carrier/Prot_Modifier"/>
</dbReference>
<keyword evidence="2" id="KW-1185">Reference proteome</keyword>
<accession>A0A5C6BJR9</accession>
<dbReference type="OrthoDB" id="9156098at2"/>
<dbReference type="AlphaFoldDB" id="A0A5C6BJR9"/>
<dbReference type="EMBL" id="SJPP01000001">
    <property type="protein sequence ID" value="TWU11927.1"/>
    <property type="molecule type" value="Genomic_DNA"/>
</dbReference>
<organism evidence="1 2">
    <name type="scientific">Symmachiella macrocystis</name>
    <dbReference type="NCBI Taxonomy" id="2527985"/>
    <lineage>
        <taxon>Bacteria</taxon>
        <taxon>Pseudomonadati</taxon>
        <taxon>Planctomycetota</taxon>
        <taxon>Planctomycetia</taxon>
        <taxon>Planctomycetales</taxon>
        <taxon>Planctomycetaceae</taxon>
        <taxon>Symmachiella</taxon>
    </lineage>
</organism>
<dbReference type="RefSeq" id="WP_146369463.1">
    <property type="nucleotide sequence ID" value="NZ_SJPP01000001.1"/>
</dbReference>
<dbReference type="PANTHER" id="PTHR38031:SF1">
    <property type="entry name" value="SULFUR CARRIER PROTEIN CYSO"/>
    <property type="match status" value="1"/>
</dbReference>
<comment type="caution">
    <text evidence="1">The sequence shown here is derived from an EMBL/GenBank/DDBJ whole genome shotgun (WGS) entry which is preliminary data.</text>
</comment>
<dbReference type="InterPro" id="IPR016155">
    <property type="entry name" value="Mopterin_synth/thiamin_S_b"/>
</dbReference>
<dbReference type="InterPro" id="IPR012675">
    <property type="entry name" value="Beta-grasp_dom_sf"/>
</dbReference>